<protein>
    <submittedName>
        <fullName evidence="5">16S/23S rRNA (Cytidine-2'-O)-methyltransferase TlyA</fullName>
    </submittedName>
</protein>
<keyword evidence="6" id="KW-1185">Reference proteome</keyword>
<proteinExistence type="inferred from homology"/>
<evidence type="ECO:0000256" key="2">
    <source>
        <dbReference type="ARBA" id="ARBA00029460"/>
    </source>
</evidence>
<evidence type="ECO:0000256" key="1">
    <source>
        <dbReference type="ARBA" id="ARBA00022884"/>
    </source>
</evidence>
<keyword evidence="1 3" id="KW-0694">RNA-binding</keyword>
<reference evidence="5 6" key="1">
    <citation type="submission" date="2024-02" db="EMBL/GenBank/DDBJ databases">
        <title>Lysinimicrobium sediminis NBRC 112286.</title>
        <authorList>
            <person name="Ichikawa N."/>
            <person name="Katano-Makiyama Y."/>
            <person name="Hidaka K."/>
        </authorList>
    </citation>
    <scope>NUCLEOTIDE SEQUENCE [LARGE SCALE GENOMIC DNA]</scope>
    <source>
        <strain evidence="5 6">NBRC 112286</strain>
    </source>
</reference>
<sequence length="273" mass="28741">MRLDRALVARGLARSRTHAQALIDAGDVTVAGIVVSKPAHEVGDDAVVTVASSDSYVSRAAHKLAGALDSCPELSVEGRLALDVGASTGGFTQVLLQRGARRVHAIDVGHGQLAPSIAGDPRVVAVEGLNARELTPAHLGGDTPDLVVADVSFISLTLLVDPLVRTCAEDADLLLMVKPQFEVGRERLGKGGVVTRPQDRARAVAAVAASLRTAGLDLHRVARSPLPGPHGNVEFFVWASRTWQARDRGRERPQPLTESLVNAAIEEQTGGRP</sequence>
<feature type="domain" description="RNA-binding S4" evidence="4">
    <location>
        <begin position="1"/>
        <end position="65"/>
    </location>
</feature>
<evidence type="ECO:0000256" key="3">
    <source>
        <dbReference type="PROSITE-ProRule" id="PRU00182"/>
    </source>
</evidence>
<dbReference type="Proteomes" id="UP001426770">
    <property type="component" value="Unassembled WGS sequence"/>
</dbReference>
<dbReference type="SMART" id="SM00363">
    <property type="entry name" value="S4"/>
    <property type="match status" value="1"/>
</dbReference>
<dbReference type="InterPro" id="IPR047048">
    <property type="entry name" value="TlyA"/>
</dbReference>
<comment type="caution">
    <text evidence="5">The sequence shown here is derived from an EMBL/GenBank/DDBJ whole genome shotgun (WGS) entry which is preliminary data.</text>
</comment>
<dbReference type="RefSeq" id="WP_286216226.1">
    <property type="nucleotide sequence ID" value="NZ_AP027736.1"/>
</dbReference>
<dbReference type="Gene3D" id="3.10.290.10">
    <property type="entry name" value="RNA-binding S4 domain"/>
    <property type="match status" value="1"/>
</dbReference>
<dbReference type="CDD" id="cd02440">
    <property type="entry name" value="AdoMet_MTases"/>
    <property type="match status" value="1"/>
</dbReference>
<organism evidence="5 6">
    <name type="scientific">Demequina sediminis</name>
    <dbReference type="NCBI Taxonomy" id="1930058"/>
    <lineage>
        <taxon>Bacteria</taxon>
        <taxon>Bacillati</taxon>
        <taxon>Actinomycetota</taxon>
        <taxon>Actinomycetes</taxon>
        <taxon>Micrococcales</taxon>
        <taxon>Demequinaceae</taxon>
        <taxon>Demequina</taxon>
    </lineage>
</organism>
<name>A0ABP9WHV4_9MICO</name>
<dbReference type="PROSITE" id="PS50889">
    <property type="entry name" value="S4"/>
    <property type="match status" value="1"/>
</dbReference>
<dbReference type="Pfam" id="PF01728">
    <property type="entry name" value="FtsJ"/>
    <property type="match status" value="1"/>
</dbReference>
<dbReference type="NCBIfam" id="TIGR00478">
    <property type="entry name" value="tly"/>
    <property type="match status" value="1"/>
</dbReference>
<dbReference type="Gene3D" id="3.40.50.150">
    <property type="entry name" value="Vaccinia Virus protein VP39"/>
    <property type="match status" value="1"/>
</dbReference>
<evidence type="ECO:0000313" key="5">
    <source>
        <dbReference type="EMBL" id="GAA5519350.1"/>
    </source>
</evidence>
<comment type="similarity">
    <text evidence="2">Belongs to the TlyA family.</text>
</comment>
<dbReference type="PIRSF" id="PIRSF005578">
    <property type="entry name" value="TlyA"/>
    <property type="match status" value="1"/>
</dbReference>
<dbReference type="Pfam" id="PF01479">
    <property type="entry name" value="S4"/>
    <property type="match status" value="1"/>
</dbReference>
<dbReference type="SUPFAM" id="SSF53335">
    <property type="entry name" value="S-adenosyl-L-methionine-dependent methyltransferases"/>
    <property type="match status" value="1"/>
</dbReference>
<gene>
    <name evidence="5" type="primary">tlyA</name>
    <name evidence="5" type="ORF">Lsed01_01791</name>
</gene>
<evidence type="ECO:0000313" key="6">
    <source>
        <dbReference type="Proteomes" id="UP001426770"/>
    </source>
</evidence>
<dbReference type="PANTHER" id="PTHR32319">
    <property type="entry name" value="BACTERIAL HEMOLYSIN-LIKE PROTEIN"/>
    <property type="match status" value="1"/>
</dbReference>
<dbReference type="CDD" id="cd00165">
    <property type="entry name" value="S4"/>
    <property type="match status" value="1"/>
</dbReference>
<dbReference type="EMBL" id="BAABRR010000008">
    <property type="protein sequence ID" value="GAA5519350.1"/>
    <property type="molecule type" value="Genomic_DNA"/>
</dbReference>
<dbReference type="InterPro" id="IPR002877">
    <property type="entry name" value="RNA_MeTrfase_FtsJ_dom"/>
</dbReference>
<accession>A0ABP9WHV4</accession>
<evidence type="ECO:0000259" key="4">
    <source>
        <dbReference type="SMART" id="SM00363"/>
    </source>
</evidence>
<dbReference type="InterPro" id="IPR002942">
    <property type="entry name" value="S4_RNA-bd"/>
</dbReference>
<dbReference type="InterPro" id="IPR029063">
    <property type="entry name" value="SAM-dependent_MTases_sf"/>
</dbReference>
<dbReference type="SUPFAM" id="SSF55174">
    <property type="entry name" value="Alpha-L RNA-binding motif"/>
    <property type="match status" value="1"/>
</dbReference>
<dbReference type="InterPro" id="IPR036986">
    <property type="entry name" value="S4_RNA-bd_sf"/>
</dbReference>
<dbReference type="InterPro" id="IPR004538">
    <property type="entry name" value="Hemolysin_A/TlyA"/>
</dbReference>
<dbReference type="PANTHER" id="PTHR32319:SF0">
    <property type="entry name" value="BACTERIAL HEMOLYSIN-LIKE PROTEIN"/>
    <property type="match status" value="1"/>
</dbReference>